<name>A0A0D5C171_9ARCH</name>
<feature type="domain" description="ABM" evidence="1">
    <location>
        <begin position="18"/>
        <end position="105"/>
    </location>
</feature>
<sequence length="110" mass="12635">MRISEKKFNGDISSHSMFVMMADVQLKDGAEEDFKKWFSESNKILANFPGFISRRFLKANDGGYRIIVEHESKETFIKMHNSPEHDKLHPEGHSYMSAPPARKTFSIAAE</sequence>
<dbReference type="RefSeq" id="WP_237089327.1">
    <property type="nucleotide sequence ID" value="NZ_CP011070.1"/>
</dbReference>
<dbReference type="GeneID" id="24820002"/>
<reference evidence="3" key="1">
    <citation type="submission" date="2015-03" db="EMBL/GenBank/DDBJ databases">
        <title>Characterization of two novel Thaumarchaeota isolated from the Northern Adriatic Sea.</title>
        <authorList>
            <person name="Bayer B."/>
            <person name="Vojvoda J."/>
            <person name="Offre P."/>
            <person name="Srivastava A."/>
            <person name="Elisabeth N."/>
            <person name="Garcia J.A.L."/>
            <person name="Schleper C."/>
            <person name="Herndl G.J."/>
        </authorList>
    </citation>
    <scope>NUCLEOTIDE SEQUENCE [LARGE SCALE GENOMIC DNA]</scope>
    <source>
        <strain evidence="3">NF5</strain>
    </source>
</reference>
<dbReference type="SUPFAM" id="SSF54909">
    <property type="entry name" value="Dimeric alpha+beta barrel"/>
    <property type="match status" value="1"/>
</dbReference>
<dbReference type="HOGENOM" id="CLU_176750_0_0_2"/>
<keyword evidence="2" id="KW-0560">Oxidoreductase</keyword>
<dbReference type="Proteomes" id="UP000032408">
    <property type="component" value="Chromosome"/>
</dbReference>
<dbReference type="EMBL" id="CP011070">
    <property type="protein sequence ID" value="AJW70466.1"/>
    <property type="molecule type" value="Genomic_DNA"/>
</dbReference>
<organism evidence="2 3">
    <name type="scientific">Nitrosopumilus adriaticus</name>
    <dbReference type="NCBI Taxonomy" id="1580092"/>
    <lineage>
        <taxon>Archaea</taxon>
        <taxon>Nitrososphaerota</taxon>
        <taxon>Nitrososphaeria</taxon>
        <taxon>Nitrosopumilales</taxon>
        <taxon>Nitrosopumilaceae</taxon>
        <taxon>Nitrosopumilus</taxon>
    </lineage>
</organism>
<keyword evidence="3" id="KW-1185">Reference proteome</keyword>
<dbReference type="InterPro" id="IPR011008">
    <property type="entry name" value="Dimeric_a/b-barrel"/>
</dbReference>
<gene>
    <name evidence="2" type="ORF">NADRNF5_0772</name>
</gene>
<dbReference type="PROSITE" id="PS51725">
    <property type="entry name" value="ABM"/>
    <property type="match status" value="1"/>
</dbReference>
<dbReference type="KEGG" id="nin:NADRNF5_0772"/>
<accession>A0A0D5C171</accession>
<keyword evidence="2" id="KW-0503">Monooxygenase</keyword>
<evidence type="ECO:0000313" key="3">
    <source>
        <dbReference type="Proteomes" id="UP000032408"/>
    </source>
</evidence>
<dbReference type="InterPro" id="IPR007138">
    <property type="entry name" value="ABM_dom"/>
</dbReference>
<reference evidence="2 3" key="2">
    <citation type="journal article" date="2016" name="ISME J.">
        <title>Physiological and genomic characterization of two novel marine thaumarchaeal strains indicates niche differentiation.</title>
        <authorList>
            <person name="Bayer B."/>
            <person name="Vojvoda J."/>
            <person name="Offre P."/>
            <person name="Alves R.J."/>
            <person name="Elisabeth N.H."/>
            <person name="Garcia J.A."/>
            <person name="Volland J.M."/>
            <person name="Srivastava A."/>
            <person name="Schleper C."/>
            <person name="Herndl G.J."/>
        </authorList>
    </citation>
    <scope>NUCLEOTIDE SEQUENCE [LARGE SCALE GENOMIC DNA]</scope>
    <source>
        <strain evidence="2 3">NF5</strain>
    </source>
</reference>
<evidence type="ECO:0000313" key="2">
    <source>
        <dbReference type="EMBL" id="AJW70466.1"/>
    </source>
</evidence>
<evidence type="ECO:0000259" key="1">
    <source>
        <dbReference type="PROSITE" id="PS51725"/>
    </source>
</evidence>
<dbReference type="GO" id="GO:0004497">
    <property type="term" value="F:monooxygenase activity"/>
    <property type="evidence" value="ECO:0007669"/>
    <property type="project" value="UniProtKB-KW"/>
</dbReference>
<dbReference type="Pfam" id="PF03992">
    <property type="entry name" value="ABM"/>
    <property type="match status" value="1"/>
</dbReference>
<dbReference type="AlphaFoldDB" id="A0A0D5C171"/>
<dbReference type="STRING" id="1580092.NADRNF5_0772"/>
<proteinExistence type="predicted"/>
<protein>
    <submittedName>
        <fullName evidence="2">Antibiotic biosynthesis monooxygenase</fullName>
    </submittedName>
</protein>
<dbReference type="Gene3D" id="3.30.70.100">
    <property type="match status" value="1"/>
</dbReference>